<gene>
    <name evidence="2" type="ORF">ACFP4F_03700</name>
</gene>
<keyword evidence="3" id="KW-1185">Reference proteome</keyword>
<accession>A0ABW1MD61</accession>
<dbReference type="RefSeq" id="WP_107053988.1">
    <property type="nucleotide sequence ID" value="NZ_JBHSPX010000002.1"/>
</dbReference>
<protein>
    <submittedName>
        <fullName evidence="2">SCO1431 family membrane protein</fullName>
    </submittedName>
</protein>
<dbReference type="EMBL" id="JBHSPX010000002">
    <property type="protein sequence ID" value="MFC6061651.1"/>
    <property type="molecule type" value="Genomic_DNA"/>
</dbReference>
<proteinExistence type="predicted"/>
<comment type="caution">
    <text evidence="2">The sequence shown here is derived from an EMBL/GenBank/DDBJ whole genome shotgun (WGS) entry which is preliminary data.</text>
</comment>
<evidence type="ECO:0000313" key="3">
    <source>
        <dbReference type="Proteomes" id="UP001596139"/>
    </source>
</evidence>
<name>A0ABW1MD61_9ACTN</name>
<feature type="compositionally biased region" description="Low complexity" evidence="1">
    <location>
        <begin position="1"/>
        <end position="15"/>
    </location>
</feature>
<sequence>MPAEAAAAALDAPAARTGGPNDHSPWMEHVLGWTLVVVLAMFLTQTGLV</sequence>
<dbReference type="Proteomes" id="UP001596139">
    <property type="component" value="Unassembled WGS sequence"/>
</dbReference>
<organism evidence="2 3">
    <name type="scientific">Streptomyces ochraceiscleroticus</name>
    <dbReference type="NCBI Taxonomy" id="47761"/>
    <lineage>
        <taxon>Bacteria</taxon>
        <taxon>Bacillati</taxon>
        <taxon>Actinomycetota</taxon>
        <taxon>Actinomycetes</taxon>
        <taxon>Kitasatosporales</taxon>
        <taxon>Streptomycetaceae</taxon>
        <taxon>Streptomyces</taxon>
    </lineage>
</organism>
<feature type="region of interest" description="Disordered" evidence="1">
    <location>
        <begin position="1"/>
        <end position="23"/>
    </location>
</feature>
<reference evidence="3" key="1">
    <citation type="journal article" date="2019" name="Int. J. Syst. Evol. Microbiol.">
        <title>The Global Catalogue of Microorganisms (GCM) 10K type strain sequencing project: providing services to taxonomists for standard genome sequencing and annotation.</title>
        <authorList>
            <consortium name="The Broad Institute Genomics Platform"/>
            <consortium name="The Broad Institute Genome Sequencing Center for Infectious Disease"/>
            <person name="Wu L."/>
            <person name="Ma J."/>
        </authorList>
    </citation>
    <scope>NUCLEOTIDE SEQUENCE [LARGE SCALE GENOMIC DNA]</scope>
    <source>
        <strain evidence="3">CGMCC 1.15180</strain>
    </source>
</reference>
<evidence type="ECO:0000313" key="2">
    <source>
        <dbReference type="EMBL" id="MFC6061651.1"/>
    </source>
</evidence>
<dbReference type="InterPro" id="IPR047816">
    <property type="entry name" value="SCO1431-like"/>
</dbReference>
<evidence type="ECO:0000256" key="1">
    <source>
        <dbReference type="SAM" id="MobiDB-lite"/>
    </source>
</evidence>
<dbReference type="NCBIfam" id="NF033485">
    <property type="entry name" value="small_SCO1431"/>
    <property type="match status" value="1"/>
</dbReference>